<sequence>MGPVNWLAVVLAAALALAIGIVWNGPVFRSGRQLISGNGERASGFVVAGVVLLISSIMLGHSFARIGAETLAVKPWLYFMQTGGVAIAFVIPSVWLTHLRNRTEPMRRVIDCAFWLVAYLAMGLVFWILA</sequence>
<organism evidence="2 3">
    <name type="scientific">Novosphingobium barchaimii LL02</name>
    <dbReference type="NCBI Taxonomy" id="1114963"/>
    <lineage>
        <taxon>Bacteria</taxon>
        <taxon>Pseudomonadati</taxon>
        <taxon>Pseudomonadota</taxon>
        <taxon>Alphaproteobacteria</taxon>
        <taxon>Sphingomonadales</taxon>
        <taxon>Sphingomonadaceae</taxon>
        <taxon>Novosphingobium</taxon>
    </lineage>
</organism>
<feature type="transmembrane region" description="Helical" evidence="1">
    <location>
        <begin position="76"/>
        <end position="97"/>
    </location>
</feature>
<keyword evidence="1" id="KW-0472">Membrane</keyword>
<reference evidence="2 3" key="1">
    <citation type="journal article" date="2015" name="G3 (Bethesda)">
        <title>Insights into Ongoing Evolution of the Hexachlorocyclohexane Catabolic Pathway from Comparative Genomics of Ten Sphingomonadaceae Strains.</title>
        <authorList>
            <person name="Pearce S.L."/>
            <person name="Oakeshott J.G."/>
            <person name="Pandey G."/>
        </authorList>
    </citation>
    <scope>NUCLEOTIDE SEQUENCE [LARGE SCALE GENOMIC DNA]</scope>
    <source>
        <strain evidence="2 3">LL02</strain>
    </source>
</reference>
<evidence type="ECO:0008006" key="4">
    <source>
        <dbReference type="Google" id="ProtNLM"/>
    </source>
</evidence>
<feature type="transmembrane region" description="Helical" evidence="1">
    <location>
        <begin position="6"/>
        <end position="23"/>
    </location>
</feature>
<evidence type="ECO:0000313" key="2">
    <source>
        <dbReference type="EMBL" id="KMS60199.1"/>
    </source>
</evidence>
<comment type="caution">
    <text evidence="2">The sequence shown here is derived from an EMBL/GenBank/DDBJ whole genome shotgun (WGS) entry which is preliminary data.</text>
</comment>
<dbReference type="Proteomes" id="UP000052268">
    <property type="component" value="Unassembled WGS sequence"/>
</dbReference>
<feature type="transmembrane region" description="Helical" evidence="1">
    <location>
        <begin position="44"/>
        <end position="64"/>
    </location>
</feature>
<protein>
    <recommendedName>
        <fullName evidence="4">DUF1761 domain-containing protein</fullName>
    </recommendedName>
</protein>
<keyword evidence="1" id="KW-1133">Transmembrane helix</keyword>
<dbReference type="OrthoDB" id="7432713at2"/>
<proteinExistence type="predicted"/>
<dbReference type="InterPro" id="IPR013879">
    <property type="entry name" value="DUF1761"/>
</dbReference>
<dbReference type="PATRIC" id="fig|1114963.3.peg.94"/>
<keyword evidence="1" id="KW-0812">Transmembrane</keyword>
<evidence type="ECO:0000256" key="1">
    <source>
        <dbReference type="SAM" id="Phobius"/>
    </source>
</evidence>
<name>A0A0J7Y8B7_9SPHN</name>
<dbReference type="AlphaFoldDB" id="A0A0J7Y8B7"/>
<dbReference type="RefSeq" id="WP_059149630.1">
    <property type="nucleotide sequence ID" value="NZ_KQ130452.1"/>
</dbReference>
<gene>
    <name evidence="2" type="ORF">V474_00470</name>
</gene>
<evidence type="ECO:0000313" key="3">
    <source>
        <dbReference type="Proteomes" id="UP000052268"/>
    </source>
</evidence>
<keyword evidence="3" id="KW-1185">Reference proteome</keyword>
<dbReference type="Pfam" id="PF08570">
    <property type="entry name" value="DUF1761"/>
    <property type="match status" value="1"/>
</dbReference>
<feature type="transmembrane region" description="Helical" evidence="1">
    <location>
        <begin position="109"/>
        <end position="129"/>
    </location>
</feature>
<dbReference type="EMBL" id="JACU01000001">
    <property type="protein sequence ID" value="KMS60199.1"/>
    <property type="molecule type" value="Genomic_DNA"/>
</dbReference>
<accession>A0A0J7Y8B7</accession>